<proteinExistence type="predicted"/>
<evidence type="ECO:0000313" key="2">
    <source>
        <dbReference type="Proteomes" id="UP000215027"/>
    </source>
</evidence>
<dbReference type="EMBL" id="LN890655">
    <property type="protein sequence ID" value="CUS03544.2"/>
    <property type="molecule type" value="Genomic_DNA"/>
</dbReference>
<organism evidence="1 2">
    <name type="scientific">Candidatus Promineifilum breve</name>
    <dbReference type="NCBI Taxonomy" id="1806508"/>
    <lineage>
        <taxon>Bacteria</taxon>
        <taxon>Bacillati</taxon>
        <taxon>Chloroflexota</taxon>
        <taxon>Ardenticatenia</taxon>
        <taxon>Candidatus Promineifilales</taxon>
        <taxon>Candidatus Promineifilaceae</taxon>
        <taxon>Candidatus Promineifilum</taxon>
    </lineage>
</organism>
<reference evidence="1" key="1">
    <citation type="submission" date="2016-01" db="EMBL/GenBank/DDBJ databases">
        <authorList>
            <person name="Mcilroy J.S."/>
            <person name="Karst M S."/>
            <person name="Albertsen M."/>
        </authorList>
    </citation>
    <scope>NUCLEOTIDE SEQUENCE</scope>
    <source>
        <strain evidence="1">Cfx-K</strain>
    </source>
</reference>
<evidence type="ECO:0000313" key="1">
    <source>
        <dbReference type="EMBL" id="CUS03544.2"/>
    </source>
</evidence>
<keyword evidence="2" id="KW-1185">Reference proteome</keyword>
<dbReference type="AlphaFoldDB" id="A0A160T1R1"/>
<name>A0A160T1R1_9CHLR</name>
<gene>
    <name evidence="1" type="ORF">CFX0092_A1666</name>
</gene>
<dbReference type="RefSeq" id="WP_157912991.1">
    <property type="nucleotide sequence ID" value="NZ_LN890655.1"/>
</dbReference>
<dbReference type="KEGG" id="pbf:CFX0092_A1666"/>
<protein>
    <submittedName>
        <fullName evidence="1">Uncharacterized protein</fullName>
    </submittedName>
</protein>
<sequence length="52" mass="5984">MSTELCKLKKSLKGELPSYILLVNQPRFVCTSCGRVANKKKNLCNPERMREK</sequence>
<dbReference type="Proteomes" id="UP000215027">
    <property type="component" value="Chromosome I"/>
</dbReference>
<dbReference type="OrthoDB" id="1551360at2"/>
<accession>A0A160T1R1</accession>